<evidence type="ECO:0000256" key="4">
    <source>
        <dbReference type="ARBA" id="ARBA00022741"/>
    </source>
</evidence>
<dbReference type="PANTHER" id="PTHR43289:SF6">
    <property type="entry name" value="SERINE_THREONINE-PROTEIN KINASE NEKL-3"/>
    <property type="match status" value="1"/>
</dbReference>
<feature type="region of interest" description="Disordered" evidence="8">
    <location>
        <begin position="425"/>
        <end position="473"/>
    </location>
</feature>
<feature type="region of interest" description="Disordered" evidence="8">
    <location>
        <begin position="283"/>
        <end position="312"/>
    </location>
</feature>
<evidence type="ECO:0000313" key="11">
    <source>
        <dbReference type="EMBL" id="MDA0159902.1"/>
    </source>
</evidence>
<keyword evidence="9" id="KW-1133">Transmembrane helix</keyword>
<dbReference type="Pfam" id="PF00069">
    <property type="entry name" value="Pkinase"/>
    <property type="match status" value="1"/>
</dbReference>
<dbReference type="InterPro" id="IPR008271">
    <property type="entry name" value="Ser/Thr_kinase_AS"/>
</dbReference>
<evidence type="ECO:0000259" key="10">
    <source>
        <dbReference type="PROSITE" id="PS50011"/>
    </source>
</evidence>
<organism evidence="11 12">
    <name type="scientific">Solirubrobacter ginsenosidimutans</name>
    <dbReference type="NCBI Taxonomy" id="490573"/>
    <lineage>
        <taxon>Bacteria</taxon>
        <taxon>Bacillati</taxon>
        <taxon>Actinomycetota</taxon>
        <taxon>Thermoleophilia</taxon>
        <taxon>Solirubrobacterales</taxon>
        <taxon>Solirubrobacteraceae</taxon>
        <taxon>Solirubrobacter</taxon>
    </lineage>
</organism>
<feature type="compositionally biased region" description="Acidic residues" evidence="8">
    <location>
        <begin position="456"/>
        <end position="473"/>
    </location>
</feature>
<dbReference type="PANTHER" id="PTHR43289">
    <property type="entry name" value="MITOGEN-ACTIVATED PROTEIN KINASE KINASE KINASE 20-RELATED"/>
    <property type="match status" value="1"/>
</dbReference>
<evidence type="ECO:0000313" key="12">
    <source>
        <dbReference type="Proteomes" id="UP001149140"/>
    </source>
</evidence>
<proteinExistence type="predicted"/>
<keyword evidence="4 7" id="KW-0547">Nucleotide-binding</keyword>
<dbReference type="EMBL" id="JAPDOD010000003">
    <property type="protein sequence ID" value="MDA0159902.1"/>
    <property type="molecule type" value="Genomic_DNA"/>
</dbReference>
<evidence type="ECO:0000256" key="8">
    <source>
        <dbReference type="SAM" id="MobiDB-lite"/>
    </source>
</evidence>
<comment type="caution">
    <text evidence="11">The sequence shown here is derived from an EMBL/GenBank/DDBJ whole genome shotgun (WGS) entry which is preliminary data.</text>
</comment>
<protein>
    <recommendedName>
        <fullName evidence="1">non-specific serine/threonine protein kinase</fullName>
        <ecNumber evidence="1">2.7.11.1</ecNumber>
    </recommendedName>
</protein>
<dbReference type="Gene3D" id="1.10.510.10">
    <property type="entry name" value="Transferase(Phosphotransferase) domain 1"/>
    <property type="match status" value="1"/>
</dbReference>
<dbReference type="GO" id="GO:0004674">
    <property type="term" value="F:protein serine/threonine kinase activity"/>
    <property type="evidence" value="ECO:0007669"/>
    <property type="project" value="UniProtKB-KW"/>
</dbReference>
<keyword evidence="5 11" id="KW-0418">Kinase</keyword>
<dbReference type="InterPro" id="IPR017441">
    <property type="entry name" value="Protein_kinase_ATP_BS"/>
</dbReference>
<keyword evidence="9" id="KW-0812">Transmembrane</keyword>
<evidence type="ECO:0000256" key="2">
    <source>
        <dbReference type="ARBA" id="ARBA00022527"/>
    </source>
</evidence>
<dbReference type="AlphaFoldDB" id="A0A9X3S0C8"/>
<dbReference type="PROSITE" id="PS00107">
    <property type="entry name" value="PROTEIN_KINASE_ATP"/>
    <property type="match status" value="1"/>
</dbReference>
<dbReference type="PROSITE" id="PS50011">
    <property type="entry name" value="PROTEIN_KINASE_DOM"/>
    <property type="match status" value="1"/>
</dbReference>
<evidence type="ECO:0000256" key="6">
    <source>
        <dbReference type="ARBA" id="ARBA00022840"/>
    </source>
</evidence>
<keyword evidence="12" id="KW-1185">Reference proteome</keyword>
<dbReference type="SMART" id="SM00220">
    <property type="entry name" value="S_TKc"/>
    <property type="match status" value="1"/>
</dbReference>
<dbReference type="Gene3D" id="3.30.200.20">
    <property type="entry name" value="Phosphorylase Kinase, domain 1"/>
    <property type="match status" value="1"/>
</dbReference>
<dbReference type="Proteomes" id="UP001149140">
    <property type="component" value="Unassembled WGS sequence"/>
</dbReference>
<reference evidence="11" key="1">
    <citation type="submission" date="2022-10" db="EMBL/GenBank/DDBJ databases">
        <title>The WGS of Solirubrobacter ginsenosidimutans DSM 21036.</title>
        <authorList>
            <person name="Jiang Z."/>
        </authorList>
    </citation>
    <scope>NUCLEOTIDE SEQUENCE</scope>
    <source>
        <strain evidence="11">DSM 21036</strain>
    </source>
</reference>
<name>A0A9X3S0C8_9ACTN</name>
<dbReference type="GO" id="GO:0005524">
    <property type="term" value="F:ATP binding"/>
    <property type="evidence" value="ECO:0007669"/>
    <property type="project" value="UniProtKB-UniRule"/>
</dbReference>
<gene>
    <name evidence="11" type="ORF">OM076_06490</name>
</gene>
<dbReference type="PROSITE" id="PS00108">
    <property type="entry name" value="PROTEIN_KINASE_ST"/>
    <property type="match status" value="1"/>
</dbReference>
<dbReference type="CDD" id="cd14014">
    <property type="entry name" value="STKc_PknB_like"/>
    <property type="match status" value="1"/>
</dbReference>
<keyword evidence="2" id="KW-0723">Serine/threonine-protein kinase</keyword>
<feature type="binding site" evidence="7">
    <location>
        <position position="39"/>
    </location>
    <ligand>
        <name>ATP</name>
        <dbReference type="ChEBI" id="CHEBI:30616"/>
    </ligand>
</feature>
<dbReference type="InterPro" id="IPR000719">
    <property type="entry name" value="Prot_kinase_dom"/>
</dbReference>
<dbReference type="EC" id="2.7.11.1" evidence="1"/>
<evidence type="ECO:0000256" key="9">
    <source>
        <dbReference type="SAM" id="Phobius"/>
    </source>
</evidence>
<feature type="transmembrane region" description="Helical" evidence="9">
    <location>
        <begin position="336"/>
        <end position="354"/>
    </location>
</feature>
<evidence type="ECO:0000256" key="1">
    <source>
        <dbReference type="ARBA" id="ARBA00012513"/>
    </source>
</evidence>
<keyword evidence="3" id="KW-0808">Transferase</keyword>
<feature type="domain" description="Protein kinase" evidence="10">
    <location>
        <begin position="10"/>
        <end position="268"/>
    </location>
</feature>
<keyword evidence="6 7" id="KW-0067">ATP-binding</keyword>
<evidence type="ECO:0000256" key="5">
    <source>
        <dbReference type="ARBA" id="ARBA00022777"/>
    </source>
</evidence>
<dbReference type="RefSeq" id="WP_270038665.1">
    <property type="nucleotide sequence ID" value="NZ_JAPDOD010000003.1"/>
</dbReference>
<evidence type="ECO:0000256" key="3">
    <source>
        <dbReference type="ARBA" id="ARBA00022679"/>
    </source>
</evidence>
<keyword evidence="9" id="KW-0472">Membrane</keyword>
<accession>A0A9X3S0C8</accession>
<dbReference type="SUPFAM" id="SSF56112">
    <property type="entry name" value="Protein kinase-like (PK-like)"/>
    <property type="match status" value="1"/>
</dbReference>
<evidence type="ECO:0000256" key="7">
    <source>
        <dbReference type="PROSITE-ProRule" id="PRU10141"/>
    </source>
</evidence>
<dbReference type="InterPro" id="IPR011009">
    <property type="entry name" value="Kinase-like_dom_sf"/>
</dbReference>
<sequence length="473" mass="49994">MTAIGRVGRYEIRREIGRGGMATVYLAYQPDLDREVALKALRVGEAGDARRFLREARLASSLVHPSIVTVHDYFEDAGTPYIAMEYLPRGALRAHVGRLTLAQIGGVLESVLGGLAFAAERGVVHRDLKPENIMVSDLGRAKVADFGIAKATSSATANLTTAGVTLGTPRYMAPERALGQDVGPSSDLYSVGVIAFELLVGRTPFDETVEPVAVLMRQINDPVPPVISLVPDVGSELSGWVARLVEKTPAERTASAVVAWDELEAILLDQLGPRWSRAATLPARPAGQTSPMLLVTGRTPQRGAGGGRRAAAAVGEPARTLAPSTVPLARRRRRRFSLAVIALVAMGIALAAVTSDRLRDRGTTPSEQLGTQVSDRRADLAAARSNGDRASAADALAGEYAHAAAGASPSKARRLRRIADAYGRAAEAARREDGSDYDDALATARRDERALGAGDSESDGGGENEPDENDNGD</sequence>